<evidence type="ECO:0000259" key="1">
    <source>
        <dbReference type="PROSITE" id="PS50983"/>
    </source>
</evidence>
<protein>
    <submittedName>
        <fullName evidence="2">ABC-type Fe3+-hydroxamate transport system, substrate-binding protein</fullName>
    </submittedName>
</protein>
<reference evidence="3" key="1">
    <citation type="submission" date="2016-10" db="EMBL/GenBank/DDBJ databases">
        <authorList>
            <person name="Varghese N."/>
            <person name="Submissions S."/>
        </authorList>
    </citation>
    <scope>NUCLEOTIDE SEQUENCE [LARGE SCALE GENOMIC DNA]</scope>
    <source>
        <strain evidence="3">DSM 3384</strain>
    </source>
</reference>
<dbReference type="SUPFAM" id="SSF53807">
    <property type="entry name" value="Helical backbone' metal receptor"/>
    <property type="match status" value="1"/>
</dbReference>
<accession>A0A1H2HKQ5</accession>
<dbReference type="PANTHER" id="PTHR30535:SF34">
    <property type="entry name" value="MOLYBDATE-BINDING PROTEIN MOLA"/>
    <property type="match status" value="1"/>
</dbReference>
<feature type="domain" description="Fe/B12 periplasmic-binding" evidence="1">
    <location>
        <begin position="50"/>
        <end position="300"/>
    </location>
</feature>
<dbReference type="EMBL" id="FNLL01000006">
    <property type="protein sequence ID" value="SDU32362.1"/>
    <property type="molecule type" value="Genomic_DNA"/>
</dbReference>
<evidence type="ECO:0000313" key="2">
    <source>
        <dbReference type="EMBL" id="SDU32362.1"/>
    </source>
</evidence>
<sequence>MRSDNRRLSLCFFLTGLILMLPLPCSGGAFPLTVTDSAQNKLIIQKKPRRVVCLVPYITEMIGAFGREQVLVGLTRQDLVLYPSFRKNHVGGYFHPDIDAIAKTHPDLIIAAPFHKAVIQYFGPDCCPLMVMETKSIADAFSQMEIIGQLFDCEKKASEIIQRNREQLALVKSRLGNLPVQQRKRVVRVMAGTTLSCPGDDSFQNEIITAAGGIPPKWEKNGFAVPVSQEQWQQFNPQMVYGCSRNEKAVQAFLKQDGWKDVAAVQNGFIRMFPCNLTCQVSTRVGYFVQWLATVLYLDLFADPEKAVTTNAVLDESPVVLGLDYVKQARVVRHRVADSEYKSLVIRFNGPQEILSTFEGNLTGILGAGNTYVPMPASLGHMAYGVTQAQEAIQKNLGFAKGEFSTMMTGADMDNLAVVKKSFKDLEVTALVTAGVKGNAMRMSKDTGQYFSHGTINIIVMTNRTLPPNARARSIITATEAKSAALLDMDVRSSYTPLTHRATGTGTDNIMVVQGDGPVERFAGGHSKIGELIAKAVHAGVTQAILKQNGLAPDRDLFQRLADRKLRIEDIVEHCAFDYDKQFLISRMEKLLATPYYASFIESSLSISDDYEKGLIKELSFFDTMCCSVTARLSGKKDIRPETIDSSNALPVVMAKAFGALISGITGDHNKK</sequence>
<dbReference type="RefSeq" id="WP_092234556.1">
    <property type="nucleotide sequence ID" value="NZ_FNLL01000006.1"/>
</dbReference>
<dbReference type="PROSITE" id="PS50983">
    <property type="entry name" value="FE_B12_PBP"/>
    <property type="match status" value="1"/>
</dbReference>
<dbReference type="AlphaFoldDB" id="A0A1H2HKQ5"/>
<dbReference type="GO" id="GO:0071281">
    <property type="term" value="P:cellular response to iron ion"/>
    <property type="evidence" value="ECO:0007669"/>
    <property type="project" value="TreeGrafter"/>
</dbReference>
<dbReference type="PANTHER" id="PTHR30535">
    <property type="entry name" value="VITAMIN B12-BINDING PROTEIN"/>
    <property type="match status" value="1"/>
</dbReference>
<evidence type="ECO:0000313" key="3">
    <source>
        <dbReference type="Proteomes" id="UP000199608"/>
    </source>
</evidence>
<gene>
    <name evidence="2" type="ORF">SAMN04487931_106302</name>
</gene>
<organism evidence="2 3">
    <name type="scientific">Desulfobacula phenolica</name>
    <dbReference type="NCBI Taxonomy" id="90732"/>
    <lineage>
        <taxon>Bacteria</taxon>
        <taxon>Pseudomonadati</taxon>
        <taxon>Thermodesulfobacteriota</taxon>
        <taxon>Desulfobacteria</taxon>
        <taxon>Desulfobacterales</taxon>
        <taxon>Desulfobacteraceae</taxon>
        <taxon>Desulfobacula</taxon>
    </lineage>
</organism>
<proteinExistence type="predicted"/>
<dbReference type="Gene3D" id="3.40.50.1980">
    <property type="entry name" value="Nitrogenase molybdenum iron protein domain"/>
    <property type="match status" value="2"/>
</dbReference>
<dbReference type="InterPro" id="IPR050902">
    <property type="entry name" value="ABC_Transporter_SBP"/>
</dbReference>
<dbReference type="Pfam" id="PF01497">
    <property type="entry name" value="Peripla_BP_2"/>
    <property type="match status" value="1"/>
</dbReference>
<dbReference type="Proteomes" id="UP000199608">
    <property type="component" value="Unassembled WGS sequence"/>
</dbReference>
<keyword evidence="3" id="KW-1185">Reference proteome</keyword>
<dbReference type="InterPro" id="IPR002491">
    <property type="entry name" value="ABC_transptr_periplasmic_BD"/>
</dbReference>
<dbReference type="Pfam" id="PF01955">
    <property type="entry name" value="CbiZ"/>
    <property type="match status" value="1"/>
</dbReference>
<dbReference type="InterPro" id="IPR002808">
    <property type="entry name" value="AdoCbi_amidolase"/>
</dbReference>
<name>A0A1H2HKQ5_9BACT</name>